<dbReference type="Gene3D" id="3.40.50.150">
    <property type="entry name" value="Vaccinia Virus protein VP39"/>
    <property type="match status" value="1"/>
</dbReference>
<proteinExistence type="inferred from homology"/>
<comment type="subcellular location">
    <subcellularLocation>
        <location evidence="6">Nucleus</location>
    </subcellularLocation>
</comment>
<evidence type="ECO:0000256" key="3">
    <source>
        <dbReference type="ARBA" id="ARBA00022853"/>
    </source>
</evidence>
<gene>
    <name evidence="8" type="ORF">BSTOLATCC_MIC40597</name>
</gene>
<dbReference type="CDD" id="cd02440">
    <property type="entry name" value="AdoMet_MTases"/>
    <property type="match status" value="1"/>
</dbReference>
<reference evidence="8" key="1">
    <citation type="submission" date="2021-09" db="EMBL/GenBank/DDBJ databases">
        <authorList>
            <consortium name="AG Swart"/>
            <person name="Singh M."/>
            <person name="Singh A."/>
            <person name="Seah K."/>
            <person name="Emmerich C."/>
        </authorList>
    </citation>
    <scope>NUCLEOTIDE SEQUENCE</scope>
    <source>
        <strain evidence="8">ATCC30299</strain>
    </source>
</reference>
<evidence type="ECO:0000256" key="6">
    <source>
        <dbReference type="RuleBase" id="RU271113"/>
    </source>
</evidence>
<dbReference type="SUPFAM" id="SSF53335">
    <property type="entry name" value="S-adenosyl-L-methionine-dependent methyltransferases"/>
    <property type="match status" value="1"/>
</dbReference>
<dbReference type="PROSITE" id="PS51569">
    <property type="entry name" value="DOT1"/>
    <property type="match status" value="1"/>
</dbReference>
<keyword evidence="3 6" id="KW-0156">Chromatin regulator</keyword>
<accession>A0AAU9JM20</accession>
<dbReference type="PANTHER" id="PTHR21451">
    <property type="entry name" value="HISTONE H3 METHYLTRANSFERASE"/>
    <property type="match status" value="1"/>
</dbReference>
<keyword evidence="6" id="KW-0808">Transferase</keyword>
<name>A0AAU9JM20_9CILI</name>
<dbReference type="GO" id="GO:0032259">
    <property type="term" value="P:methylation"/>
    <property type="evidence" value="ECO:0007669"/>
    <property type="project" value="UniProtKB-KW"/>
</dbReference>
<comment type="caution">
    <text evidence="8">The sequence shown here is derived from an EMBL/GenBank/DDBJ whole genome shotgun (WGS) entry which is preliminary data.</text>
</comment>
<dbReference type="EC" id="2.1.1.360" evidence="1 6"/>
<comment type="catalytic activity">
    <reaction evidence="5 6">
        <text>L-lysyl(79)-[histone H3] + 3 S-adenosyl-L-methionine = N(6),N(6),N(6)-trimethyl-L-lysyl(79)-[histone H3] + 3 S-adenosyl-L-homocysteine + 3 H(+)</text>
        <dbReference type="Rhea" id="RHEA:60328"/>
        <dbReference type="Rhea" id="RHEA-COMP:15549"/>
        <dbReference type="Rhea" id="RHEA-COMP:15552"/>
        <dbReference type="ChEBI" id="CHEBI:15378"/>
        <dbReference type="ChEBI" id="CHEBI:29969"/>
        <dbReference type="ChEBI" id="CHEBI:57856"/>
        <dbReference type="ChEBI" id="CHEBI:59789"/>
        <dbReference type="ChEBI" id="CHEBI:61961"/>
        <dbReference type="EC" id="2.1.1.360"/>
    </reaction>
</comment>
<organism evidence="8 9">
    <name type="scientific">Blepharisma stoltei</name>
    <dbReference type="NCBI Taxonomy" id="1481888"/>
    <lineage>
        <taxon>Eukaryota</taxon>
        <taxon>Sar</taxon>
        <taxon>Alveolata</taxon>
        <taxon>Ciliophora</taxon>
        <taxon>Postciliodesmatophora</taxon>
        <taxon>Heterotrichea</taxon>
        <taxon>Heterotrichida</taxon>
        <taxon>Blepharismidae</taxon>
        <taxon>Blepharisma</taxon>
    </lineage>
</organism>
<dbReference type="Gene3D" id="2.60.120.380">
    <property type="match status" value="1"/>
</dbReference>
<keyword evidence="6" id="KW-0949">S-adenosyl-L-methionine</keyword>
<feature type="domain" description="DOT1" evidence="7">
    <location>
        <begin position="210"/>
        <end position="497"/>
    </location>
</feature>
<dbReference type="Proteomes" id="UP001162131">
    <property type="component" value="Unassembled WGS sequence"/>
</dbReference>
<keyword evidence="9" id="KW-1185">Reference proteome</keyword>
<evidence type="ECO:0000259" key="7">
    <source>
        <dbReference type="PROSITE" id="PS51569"/>
    </source>
</evidence>
<dbReference type="GO" id="GO:0005634">
    <property type="term" value="C:nucleus"/>
    <property type="evidence" value="ECO:0007669"/>
    <property type="project" value="UniProtKB-SubCell"/>
</dbReference>
<dbReference type="EMBL" id="CAJZBQ010000040">
    <property type="protein sequence ID" value="CAG9326164.1"/>
    <property type="molecule type" value="Genomic_DNA"/>
</dbReference>
<evidence type="ECO:0000256" key="4">
    <source>
        <dbReference type="ARBA" id="ARBA00029821"/>
    </source>
</evidence>
<keyword evidence="6" id="KW-0489">Methyltransferase</keyword>
<dbReference type="InterPro" id="IPR030445">
    <property type="entry name" value="H3-K79_meTrfase"/>
</dbReference>
<evidence type="ECO:0000313" key="9">
    <source>
        <dbReference type="Proteomes" id="UP001162131"/>
    </source>
</evidence>
<sequence length="497" mass="56682">MSEEPEEVQGIEDLAIDTPEISPLEENVPTIGRSLGSTFTYYKIEITDTSKMLTILAEPCNEESDPDIYVSYGNPVVSQSTYNWKSTNIGPDKLQIHPDDPEYREGTYYVGILSYKPGLNTFQVTYSLSETPQSAELEETYSGLITDCKYFKFRIENPGESRIEIRLRPGKGKLAMFVSKELYYPSIEEHQWSLGFYESLGLIDDDYMLSSETYIDPDPYDVYLKRNFSRKPTSRELDRLATLPKSETEEEIGEELRFCIDTDEWKYSNQMCFVGIKNLTQEPIDFTIERREVLESSLISDELSERFKLFNSIFENVEGSSISQMERKRLNVGSKSEFTYGEIDFVHMAPVFKLCDPQPGEVFWDLGCGAGKCMIAAALAFPELKKCCGVELLPGLYESCKATCDNIKTDLSIAPLEVIQGNMLEVDWSDADIIFTSSICFPQELIDGMLEKAHSLKKGARFITLKTFPQNDIFEVKYNLRVKMTWGKTGVYILVRN</sequence>
<evidence type="ECO:0000256" key="2">
    <source>
        <dbReference type="ARBA" id="ARBA00020987"/>
    </source>
</evidence>
<dbReference type="InterPro" id="IPR025789">
    <property type="entry name" value="DOT1_dom"/>
</dbReference>
<evidence type="ECO:0000313" key="8">
    <source>
        <dbReference type="EMBL" id="CAG9326164.1"/>
    </source>
</evidence>
<protein>
    <recommendedName>
        <fullName evidence="2 6">Histone-lysine N-methyltransferase, H3 lysine-79 specific</fullName>
        <ecNumber evidence="1 6">2.1.1.360</ecNumber>
    </recommendedName>
    <alternativeName>
        <fullName evidence="4 6">Histone H3-K79 methyltransferase</fullName>
    </alternativeName>
</protein>
<dbReference type="PANTHER" id="PTHR21451:SF19">
    <property type="entry name" value="ACTIVATED IN BLOCKED UNFOLDED PROTEIN RESPONSE"/>
    <property type="match status" value="1"/>
</dbReference>
<evidence type="ECO:0000256" key="5">
    <source>
        <dbReference type="ARBA" id="ARBA00047770"/>
    </source>
</evidence>
<dbReference type="Pfam" id="PF08123">
    <property type="entry name" value="DOT1"/>
    <property type="match status" value="1"/>
</dbReference>
<keyword evidence="6" id="KW-0539">Nucleus</keyword>
<dbReference type="GO" id="GO:0140956">
    <property type="term" value="F:histone H3K79 trimethyltransferase activity"/>
    <property type="evidence" value="ECO:0007669"/>
    <property type="project" value="UniProtKB-EC"/>
</dbReference>
<comment type="miscellaneous">
    <text evidence="6">In contrast to other lysine histone methyltransferases, it does not contain a SET domain, suggesting the existence of another mechanism for methylation of lysine residues of histones.</text>
</comment>
<comment type="function">
    <text evidence="6">Histone methyltransferase that specifically trimethylates histone H3 to form H3K79me3. This methylation is required for telomere silencing and for the pachytene checkpoint during the meiotic cell cycle by allowing the recruitment of RAD9 to double strand breaks. Nucleosomes are preferred as substrate compared to free histone.</text>
</comment>
<dbReference type="GO" id="GO:0051726">
    <property type="term" value="P:regulation of cell cycle"/>
    <property type="evidence" value="ECO:0007669"/>
    <property type="project" value="InterPro"/>
</dbReference>
<evidence type="ECO:0000256" key="1">
    <source>
        <dbReference type="ARBA" id="ARBA00012190"/>
    </source>
</evidence>
<dbReference type="InterPro" id="IPR029063">
    <property type="entry name" value="SAM-dependent_MTases_sf"/>
</dbReference>
<dbReference type="AlphaFoldDB" id="A0AAU9JM20"/>
<comment type="similarity">
    <text evidence="6">Belongs to the class I-like SAM-binding methyltransferase superfamily. DOT1 family.</text>
</comment>